<comment type="function">
    <text evidence="9">Multifunctional RNA-binding protein that recognizes the K-turn motif in ribosomal RNA, the RNA component of RNase P, box H/ACA, box C/D and box C'/D' sRNAs.</text>
</comment>
<reference evidence="12" key="1">
    <citation type="submission" date="2017-09" db="EMBL/GenBank/DDBJ databases">
        <title>The Reconstruction of 2,631 Draft Metagenome-Assembled Genomes from the Global Oceans.</title>
        <authorList>
            <person name="Tully B.J."/>
            <person name="Graham E.D."/>
            <person name="Heidelberg J.F."/>
        </authorList>
    </citation>
    <scope>NUCLEOTIDE SEQUENCE [LARGE SCALE GENOMIC DNA]</scope>
</reference>
<sequence length="123" mass="13524">MSMADYVKYSVPEELKTKQATILEKINKTGKIRIGANEATKAAERGTAKLIVIAEDVSPPEIVMHLPIICKEKNIPYSYTSTKKELGEKVGLEVGTAALAITDEGDTKKDFEDLTKKLQELAK</sequence>
<evidence type="ECO:0000256" key="1">
    <source>
        <dbReference type="ARBA" id="ARBA00004496"/>
    </source>
</evidence>
<accession>A0A2D6LPA0</accession>
<dbReference type="SUPFAM" id="SSF55315">
    <property type="entry name" value="L30e-like"/>
    <property type="match status" value="1"/>
</dbReference>
<comment type="caution">
    <text evidence="11">The sequence shown here is derived from an EMBL/GenBank/DDBJ whole genome shotgun (WGS) entry which is preliminary data.</text>
</comment>
<feature type="domain" description="Ribosomal protein eL8/eL30/eS12/Gadd45" evidence="10">
    <location>
        <begin position="23"/>
        <end position="109"/>
    </location>
</feature>
<dbReference type="PRINTS" id="PR00881">
    <property type="entry name" value="L7ARS6FAMILY"/>
</dbReference>
<dbReference type="Pfam" id="PF01248">
    <property type="entry name" value="Ribosomal_L7Ae"/>
    <property type="match status" value="1"/>
</dbReference>
<comment type="subcellular location">
    <subcellularLocation>
        <location evidence="1 9">Cytoplasm</location>
    </subcellularLocation>
</comment>
<keyword evidence="8 9" id="KW-0687">Ribonucleoprotein</keyword>
<dbReference type="AlphaFoldDB" id="A0A2D6LPA0"/>
<evidence type="ECO:0000313" key="11">
    <source>
        <dbReference type="EMBL" id="MAG18000.1"/>
    </source>
</evidence>
<evidence type="ECO:0000256" key="7">
    <source>
        <dbReference type="ARBA" id="ARBA00022980"/>
    </source>
</evidence>
<dbReference type="GO" id="GO:0001682">
    <property type="term" value="P:tRNA 5'-leader removal"/>
    <property type="evidence" value="ECO:0007669"/>
    <property type="project" value="UniProtKB-UniRule"/>
</dbReference>
<proteinExistence type="inferred from homology"/>
<keyword evidence="3 9" id="KW-0963">Cytoplasm</keyword>
<dbReference type="GO" id="GO:0019843">
    <property type="term" value="F:rRNA binding"/>
    <property type="evidence" value="ECO:0007669"/>
    <property type="project" value="UniProtKB-KW"/>
</dbReference>
<evidence type="ECO:0000256" key="9">
    <source>
        <dbReference type="HAMAP-Rule" id="MF_00326"/>
    </source>
</evidence>
<evidence type="ECO:0000256" key="5">
    <source>
        <dbReference type="ARBA" id="ARBA00022730"/>
    </source>
</evidence>
<dbReference type="GO" id="GO:0003735">
    <property type="term" value="F:structural constituent of ribosome"/>
    <property type="evidence" value="ECO:0007669"/>
    <property type="project" value="InterPro"/>
</dbReference>
<dbReference type="HAMAP" id="MF_00326">
    <property type="entry name" value="Ribosomal_eL8"/>
    <property type="match status" value="1"/>
</dbReference>
<dbReference type="InterPro" id="IPR004038">
    <property type="entry name" value="Ribosomal_eL8/eL30/eS12/Gad45"/>
</dbReference>
<dbReference type="GO" id="GO:0006412">
    <property type="term" value="P:translation"/>
    <property type="evidence" value="ECO:0007669"/>
    <property type="project" value="UniProtKB-UniRule"/>
</dbReference>
<protein>
    <recommendedName>
        <fullName evidence="9">Large ribosomal subunit protein eL8</fullName>
    </recommendedName>
</protein>
<keyword evidence="6 9" id="KW-0694">RNA-binding</keyword>
<dbReference type="PRINTS" id="PR00884">
    <property type="entry name" value="RIBOSOMALHS6"/>
</dbReference>
<evidence type="ECO:0000256" key="6">
    <source>
        <dbReference type="ARBA" id="ARBA00022884"/>
    </source>
</evidence>
<dbReference type="NCBIfam" id="TIGR03677">
    <property type="entry name" value="eL8_ribo"/>
    <property type="match status" value="1"/>
</dbReference>
<comment type="subunit">
    <text evidence="9">Part of the 50S ribosomal subunit. Probably part of the RNase P complex.</text>
</comment>
<dbReference type="PANTHER" id="PTHR23105">
    <property type="entry name" value="RIBOSOMAL PROTEIN L7AE FAMILY MEMBER"/>
    <property type="match status" value="1"/>
</dbReference>
<dbReference type="GO" id="GO:0005840">
    <property type="term" value="C:ribosome"/>
    <property type="evidence" value="ECO:0007669"/>
    <property type="project" value="UniProtKB-KW"/>
</dbReference>
<evidence type="ECO:0000259" key="10">
    <source>
        <dbReference type="Pfam" id="PF01248"/>
    </source>
</evidence>
<dbReference type="GO" id="GO:1990904">
    <property type="term" value="C:ribonucleoprotein complex"/>
    <property type="evidence" value="ECO:0007669"/>
    <property type="project" value="UniProtKB-KW"/>
</dbReference>
<dbReference type="GO" id="GO:0005737">
    <property type="term" value="C:cytoplasm"/>
    <property type="evidence" value="ECO:0007669"/>
    <property type="project" value="UniProtKB-SubCell"/>
</dbReference>
<comment type="similarity">
    <text evidence="2 9">Belongs to the eukaryotic ribosomal protein eL8 family.</text>
</comment>
<dbReference type="GO" id="GO:0004526">
    <property type="term" value="F:ribonuclease P activity"/>
    <property type="evidence" value="ECO:0007669"/>
    <property type="project" value="UniProtKB-UniRule"/>
</dbReference>
<keyword evidence="5 9" id="KW-0699">rRNA-binding</keyword>
<dbReference type="EMBL" id="NZBD01000004">
    <property type="protein sequence ID" value="MAG18000.1"/>
    <property type="molecule type" value="Genomic_DNA"/>
</dbReference>
<dbReference type="Gene3D" id="3.30.1330.30">
    <property type="match status" value="1"/>
</dbReference>
<gene>
    <name evidence="9 11" type="primary">rpl7ae</name>
    <name evidence="11" type="ORF">CL944_00830</name>
</gene>
<evidence type="ECO:0000313" key="12">
    <source>
        <dbReference type="Proteomes" id="UP000226712"/>
    </source>
</evidence>
<dbReference type="Proteomes" id="UP000226712">
    <property type="component" value="Unassembled WGS sequence"/>
</dbReference>
<dbReference type="InterPro" id="IPR022481">
    <property type="entry name" value="Ribosomal_eL8_arc"/>
</dbReference>
<organism evidence="11 12">
    <name type="scientific">Candidatus Iainarchaeum sp</name>
    <dbReference type="NCBI Taxonomy" id="3101447"/>
    <lineage>
        <taxon>Archaea</taxon>
        <taxon>Candidatus Iainarchaeota</taxon>
        <taxon>Candidatus Iainarchaeia</taxon>
        <taxon>Candidatus Iainarchaeales</taxon>
        <taxon>Candidatus Iainarchaeaceae</taxon>
        <taxon>Candidatus Iainarchaeum</taxon>
    </lineage>
</organism>
<dbReference type="InterPro" id="IPR018492">
    <property type="entry name" value="Ribosomal_eL8/Nhp2"/>
</dbReference>
<keyword evidence="7 9" id="KW-0689">Ribosomal protein</keyword>
<evidence type="ECO:0000256" key="4">
    <source>
        <dbReference type="ARBA" id="ARBA00022694"/>
    </source>
</evidence>
<dbReference type="InterPro" id="IPR029064">
    <property type="entry name" value="Ribosomal_eL30-like_sf"/>
</dbReference>
<dbReference type="FunFam" id="3.30.1330.30:FF:000020">
    <property type="entry name" value="50S ribosomal protein L7Ae"/>
    <property type="match status" value="1"/>
</dbReference>
<dbReference type="InterPro" id="IPR050257">
    <property type="entry name" value="eL8/uL1-like"/>
</dbReference>
<name>A0A2D6LPA0_9ARCH</name>
<evidence type="ECO:0000256" key="8">
    <source>
        <dbReference type="ARBA" id="ARBA00023274"/>
    </source>
</evidence>
<evidence type="ECO:0000256" key="2">
    <source>
        <dbReference type="ARBA" id="ARBA00007337"/>
    </source>
</evidence>
<evidence type="ECO:0000256" key="3">
    <source>
        <dbReference type="ARBA" id="ARBA00022490"/>
    </source>
</evidence>
<keyword evidence="4 9" id="KW-0819">tRNA processing</keyword>